<gene>
    <name evidence="14" type="ORF">Sru01_65890</name>
</gene>
<dbReference type="InterPro" id="IPR015421">
    <property type="entry name" value="PyrdxlP-dep_Trfase_major"/>
</dbReference>
<evidence type="ECO:0000256" key="5">
    <source>
        <dbReference type="ARBA" id="ARBA00013187"/>
    </source>
</evidence>
<evidence type="ECO:0000256" key="10">
    <source>
        <dbReference type="ARBA" id="ARBA00033381"/>
    </source>
</evidence>
<keyword evidence="6" id="KW-0808">Transferase</keyword>
<feature type="domain" description="Aminotransferase class I/classII large" evidence="13">
    <location>
        <begin position="58"/>
        <end position="392"/>
    </location>
</feature>
<comment type="cofactor">
    <cofactor evidence="1 12">
        <name>pyridoxal 5'-phosphate</name>
        <dbReference type="ChEBI" id="CHEBI:597326"/>
    </cofactor>
</comment>
<comment type="subunit">
    <text evidence="4">Homodimer.</text>
</comment>
<dbReference type="Gene3D" id="3.40.640.10">
    <property type="entry name" value="Type I PLP-dependent aspartate aminotransferase-like (Major domain)"/>
    <property type="match status" value="1"/>
</dbReference>
<evidence type="ECO:0000256" key="12">
    <source>
        <dbReference type="RuleBase" id="RU003693"/>
    </source>
</evidence>
<dbReference type="PANTHER" id="PTHR13693:SF100">
    <property type="entry name" value="8-AMINO-7-OXONONANOATE SYNTHASE"/>
    <property type="match status" value="1"/>
</dbReference>
<evidence type="ECO:0000313" key="14">
    <source>
        <dbReference type="EMBL" id="GII81607.1"/>
    </source>
</evidence>
<dbReference type="GO" id="GO:0009102">
    <property type="term" value="P:biotin biosynthetic process"/>
    <property type="evidence" value="ECO:0007669"/>
    <property type="project" value="UniProtKB-KW"/>
</dbReference>
<dbReference type="EC" id="2.3.1.47" evidence="5"/>
<evidence type="ECO:0000256" key="7">
    <source>
        <dbReference type="ARBA" id="ARBA00022756"/>
    </source>
</evidence>
<comment type="catalytic activity">
    <reaction evidence="11">
        <text>6-carboxyhexanoyl-[ACP] + L-alanine + H(+) = (8S)-8-amino-7-oxononanoate + holo-[ACP] + CO2</text>
        <dbReference type="Rhea" id="RHEA:42288"/>
        <dbReference type="Rhea" id="RHEA-COMP:9685"/>
        <dbReference type="Rhea" id="RHEA-COMP:9955"/>
        <dbReference type="ChEBI" id="CHEBI:15378"/>
        <dbReference type="ChEBI" id="CHEBI:16526"/>
        <dbReference type="ChEBI" id="CHEBI:57972"/>
        <dbReference type="ChEBI" id="CHEBI:64479"/>
        <dbReference type="ChEBI" id="CHEBI:78846"/>
        <dbReference type="ChEBI" id="CHEBI:149468"/>
        <dbReference type="EC" id="2.3.1.47"/>
    </reaction>
</comment>
<proteinExistence type="inferred from homology"/>
<keyword evidence="7" id="KW-0093">Biotin biosynthesis</keyword>
<evidence type="ECO:0000256" key="3">
    <source>
        <dbReference type="ARBA" id="ARBA00010008"/>
    </source>
</evidence>
<dbReference type="Proteomes" id="UP000655287">
    <property type="component" value="Unassembled WGS sequence"/>
</dbReference>
<evidence type="ECO:0000256" key="4">
    <source>
        <dbReference type="ARBA" id="ARBA00011738"/>
    </source>
</evidence>
<dbReference type="InterPro" id="IPR015424">
    <property type="entry name" value="PyrdxlP-dep_Trfase"/>
</dbReference>
<evidence type="ECO:0000256" key="6">
    <source>
        <dbReference type="ARBA" id="ARBA00022679"/>
    </source>
</evidence>
<evidence type="ECO:0000256" key="2">
    <source>
        <dbReference type="ARBA" id="ARBA00004746"/>
    </source>
</evidence>
<evidence type="ECO:0000313" key="15">
    <source>
        <dbReference type="Proteomes" id="UP000655287"/>
    </source>
</evidence>
<evidence type="ECO:0000259" key="13">
    <source>
        <dbReference type="Pfam" id="PF00155"/>
    </source>
</evidence>
<dbReference type="InterPro" id="IPR015422">
    <property type="entry name" value="PyrdxlP-dep_Trfase_small"/>
</dbReference>
<keyword evidence="8 12" id="KW-0663">Pyridoxal phosphate</keyword>
<dbReference type="Gene3D" id="3.90.1150.10">
    <property type="entry name" value="Aspartate Aminotransferase, domain 1"/>
    <property type="match status" value="1"/>
</dbReference>
<dbReference type="InterPro" id="IPR004839">
    <property type="entry name" value="Aminotransferase_I/II_large"/>
</dbReference>
<reference evidence="14" key="1">
    <citation type="submission" date="2021-01" db="EMBL/GenBank/DDBJ databases">
        <title>Whole genome shotgun sequence of Sphaerisporangium rufum NBRC 109079.</title>
        <authorList>
            <person name="Komaki H."/>
            <person name="Tamura T."/>
        </authorList>
    </citation>
    <scope>NUCLEOTIDE SEQUENCE</scope>
    <source>
        <strain evidence="14">NBRC 109079</strain>
    </source>
</reference>
<comment type="pathway">
    <text evidence="2">Cofactor biosynthesis; biotin biosynthesis.</text>
</comment>
<evidence type="ECO:0000256" key="9">
    <source>
        <dbReference type="ARBA" id="ARBA00032610"/>
    </source>
</evidence>
<comment type="similarity">
    <text evidence="3">Belongs to the class-II pyridoxal-phosphate-dependent aminotransferase family. BioF subfamily.</text>
</comment>
<dbReference type="PANTHER" id="PTHR13693">
    <property type="entry name" value="CLASS II AMINOTRANSFERASE/8-AMINO-7-OXONONANOATE SYNTHASE"/>
    <property type="match status" value="1"/>
</dbReference>
<dbReference type="AlphaFoldDB" id="A0A919RCQ6"/>
<evidence type="ECO:0000256" key="11">
    <source>
        <dbReference type="ARBA" id="ARBA00047715"/>
    </source>
</evidence>
<dbReference type="PROSITE" id="PS00599">
    <property type="entry name" value="AA_TRANSFER_CLASS_2"/>
    <property type="match status" value="1"/>
</dbReference>
<dbReference type="SUPFAM" id="SSF53383">
    <property type="entry name" value="PLP-dependent transferases"/>
    <property type="match status" value="1"/>
</dbReference>
<comment type="caution">
    <text evidence="14">The sequence shown here is derived from an EMBL/GenBank/DDBJ whole genome shotgun (WGS) entry which is preliminary data.</text>
</comment>
<accession>A0A919RCQ6</accession>
<dbReference type="InterPro" id="IPR050087">
    <property type="entry name" value="AON_synthase_class-II"/>
</dbReference>
<dbReference type="EMBL" id="BOOU01000102">
    <property type="protein sequence ID" value="GII81607.1"/>
    <property type="molecule type" value="Genomic_DNA"/>
</dbReference>
<sequence>MRCHPARTRIGAVAAGKIGDMETMGTDPLARLRDAAAQRERAGLRRALRPRTPDHDGLIDLASNDYLGLSRDERLVAAAVRATREWGTGSTGSRLVSGSTGLHADLERRLAAFTGAAAGLCFSSGYLANLAAVATLGAGGLVVSDEGNHASIIDACRLARARVVVTPHRDVAAVEKALAGRDEEHALVVTDAVFSVAGDLAPVGELHAAAARHRALLVVDEAHSLGVTGEGGRGAVHAAGLAAAPDVVRTVTFSKALGSQGGAVLGAAEVIDALVDTGRPFIFDTAPAPAPMAAALAALDIVGHHPDLPGQARDTAIALARAVAARGLATADPAAAVVPVVLGPPEAALRAAAVFAEHGVRAGCFRPPSVPAGRSCLRLTARANLSSDDLAVIGRALTAVAEMKVNV</sequence>
<protein>
    <recommendedName>
        <fullName evidence="5">8-amino-7-oxononanoate synthase</fullName>
        <ecNumber evidence="5">2.3.1.47</ecNumber>
    </recommendedName>
    <alternativeName>
        <fullName evidence="9">7-keto-8-amino-pelargonic acid synthase</fullName>
    </alternativeName>
    <alternativeName>
        <fullName evidence="10">8-amino-7-ketopelargonate synthase</fullName>
    </alternativeName>
</protein>
<dbReference type="GO" id="GO:0008710">
    <property type="term" value="F:8-amino-7-oxononanoate synthase activity"/>
    <property type="evidence" value="ECO:0007669"/>
    <property type="project" value="UniProtKB-EC"/>
</dbReference>
<name>A0A919RCQ6_9ACTN</name>
<dbReference type="InterPro" id="IPR001917">
    <property type="entry name" value="Aminotrans_II_pyridoxalP_BS"/>
</dbReference>
<evidence type="ECO:0000256" key="1">
    <source>
        <dbReference type="ARBA" id="ARBA00001933"/>
    </source>
</evidence>
<evidence type="ECO:0000256" key="8">
    <source>
        <dbReference type="ARBA" id="ARBA00022898"/>
    </source>
</evidence>
<dbReference type="Pfam" id="PF00155">
    <property type="entry name" value="Aminotran_1_2"/>
    <property type="match status" value="1"/>
</dbReference>
<organism evidence="14 15">
    <name type="scientific">Sphaerisporangium rufum</name>
    <dbReference type="NCBI Taxonomy" id="1381558"/>
    <lineage>
        <taxon>Bacteria</taxon>
        <taxon>Bacillati</taxon>
        <taxon>Actinomycetota</taxon>
        <taxon>Actinomycetes</taxon>
        <taxon>Streptosporangiales</taxon>
        <taxon>Streptosporangiaceae</taxon>
        <taxon>Sphaerisporangium</taxon>
    </lineage>
</organism>
<dbReference type="GO" id="GO:0030170">
    <property type="term" value="F:pyridoxal phosphate binding"/>
    <property type="evidence" value="ECO:0007669"/>
    <property type="project" value="InterPro"/>
</dbReference>
<keyword evidence="15" id="KW-1185">Reference proteome</keyword>